<dbReference type="InterPro" id="IPR011009">
    <property type="entry name" value="Kinase-like_dom_sf"/>
</dbReference>
<feature type="region of interest" description="Disordered" evidence="1">
    <location>
        <begin position="1"/>
        <end position="21"/>
    </location>
</feature>
<dbReference type="SMART" id="SM00220">
    <property type="entry name" value="S_TKc"/>
    <property type="match status" value="1"/>
</dbReference>
<dbReference type="GO" id="GO:0005524">
    <property type="term" value="F:ATP binding"/>
    <property type="evidence" value="ECO:0007669"/>
    <property type="project" value="InterPro"/>
</dbReference>
<evidence type="ECO:0000313" key="3">
    <source>
        <dbReference type="EMBL" id="THG15690.1"/>
    </source>
</evidence>
<dbReference type="AlphaFoldDB" id="A0A4S4EGV0"/>
<dbReference type="PANTHER" id="PTHR48007:SF55">
    <property type="entry name" value="PROTEIN KINASE DOMAIN-CONTAINING PROTEIN"/>
    <property type="match status" value="1"/>
</dbReference>
<evidence type="ECO:0000313" key="4">
    <source>
        <dbReference type="Proteomes" id="UP000306102"/>
    </source>
</evidence>
<evidence type="ECO:0000256" key="1">
    <source>
        <dbReference type="SAM" id="MobiDB-lite"/>
    </source>
</evidence>
<keyword evidence="4" id="KW-1185">Reference proteome</keyword>
<dbReference type="EMBL" id="SDRB02004579">
    <property type="protein sequence ID" value="THG15690.1"/>
    <property type="molecule type" value="Genomic_DNA"/>
</dbReference>
<dbReference type="SUPFAM" id="SSF56112">
    <property type="entry name" value="Protein kinase-like (PK-like)"/>
    <property type="match status" value="1"/>
</dbReference>
<gene>
    <name evidence="3" type="ORF">TEA_021647</name>
</gene>
<dbReference type="Pfam" id="PF00069">
    <property type="entry name" value="Pkinase"/>
    <property type="match status" value="1"/>
</dbReference>
<proteinExistence type="predicted"/>
<dbReference type="SMR" id="A0A4S4EGV0"/>
<organism evidence="3 4">
    <name type="scientific">Camellia sinensis var. sinensis</name>
    <name type="common">China tea</name>
    <dbReference type="NCBI Taxonomy" id="542762"/>
    <lineage>
        <taxon>Eukaryota</taxon>
        <taxon>Viridiplantae</taxon>
        <taxon>Streptophyta</taxon>
        <taxon>Embryophyta</taxon>
        <taxon>Tracheophyta</taxon>
        <taxon>Spermatophyta</taxon>
        <taxon>Magnoliopsida</taxon>
        <taxon>eudicotyledons</taxon>
        <taxon>Gunneridae</taxon>
        <taxon>Pentapetalae</taxon>
        <taxon>asterids</taxon>
        <taxon>Ericales</taxon>
        <taxon>Theaceae</taxon>
        <taxon>Camellia</taxon>
    </lineage>
</organism>
<accession>A0A4S4EGV0</accession>
<feature type="domain" description="Protein kinase" evidence="2">
    <location>
        <begin position="69"/>
        <end position="342"/>
    </location>
</feature>
<sequence>MLTRAFTKPRNSPSSKRDDENSCRSVSIYEYEDCIFGFMELDVPLIFCDEDDDNDGGGGGGLSLRELLRGSVGVIGEGSLGITEKVVLLERRVWAVKRFGKVIVRRGEFGRRIERLAQVSRKCQYLVPITAYLYTKRIKFVVCDYYPMGSLADLLAGARELGHTTLDWKQRLIIILNIARAIAFIHSQSPPQDKRLQLNVHGDIKASNIMINVDFTACLSDYGFTQLAKRVEVSDTWHRKPPPPSPEHIYSATLSQTSDICNFGIIMLDMLGGPKAPSLRNCIVEKIEDIKNGVCEFFEFSVEGKEKNQASQVLDMALACTDSSSDARPSMEKILSNLGNIISRR</sequence>
<dbReference type="PANTHER" id="PTHR48007">
    <property type="entry name" value="LEUCINE-RICH REPEAT RECEPTOR-LIKE PROTEIN KINASE PXC1"/>
    <property type="match status" value="1"/>
</dbReference>
<protein>
    <recommendedName>
        <fullName evidence="2">Protein kinase domain-containing protein</fullName>
    </recommendedName>
</protein>
<dbReference type="Proteomes" id="UP000306102">
    <property type="component" value="Unassembled WGS sequence"/>
</dbReference>
<name>A0A4S4EGV0_CAMSN</name>
<dbReference type="GO" id="GO:0004672">
    <property type="term" value="F:protein kinase activity"/>
    <property type="evidence" value="ECO:0007669"/>
    <property type="project" value="InterPro"/>
</dbReference>
<evidence type="ECO:0000259" key="2">
    <source>
        <dbReference type="PROSITE" id="PS50011"/>
    </source>
</evidence>
<reference evidence="3 4" key="1">
    <citation type="journal article" date="2018" name="Proc. Natl. Acad. Sci. U.S.A.">
        <title>Draft genome sequence of Camellia sinensis var. sinensis provides insights into the evolution of the tea genome and tea quality.</title>
        <authorList>
            <person name="Wei C."/>
            <person name="Yang H."/>
            <person name="Wang S."/>
            <person name="Zhao J."/>
            <person name="Liu C."/>
            <person name="Gao L."/>
            <person name="Xia E."/>
            <person name="Lu Y."/>
            <person name="Tai Y."/>
            <person name="She G."/>
            <person name="Sun J."/>
            <person name="Cao H."/>
            <person name="Tong W."/>
            <person name="Gao Q."/>
            <person name="Li Y."/>
            <person name="Deng W."/>
            <person name="Jiang X."/>
            <person name="Wang W."/>
            <person name="Chen Q."/>
            <person name="Zhang S."/>
            <person name="Li H."/>
            <person name="Wu J."/>
            <person name="Wang P."/>
            <person name="Li P."/>
            <person name="Shi C."/>
            <person name="Zheng F."/>
            <person name="Jian J."/>
            <person name="Huang B."/>
            <person name="Shan D."/>
            <person name="Shi M."/>
            <person name="Fang C."/>
            <person name="Yue Y."/>
            <person name="Li F."/>
            <person name="Li D."/>
            <person name="Wei S."/>
            <person name="Han B."/>
            <person name="Jiang C."/>
            <person name="Yin Y."/>
            <person name="Xia T."/>
            <person name="Zhang Z."/>
            <person name="Bennetzen J.L."/>
            <person name="Zhao S."/>
            <person name="Wan X."/>
        </authorList>
    </citation>
    <scope>NUCLEOTIDE SEQUENCE [LARGE SCALE GENOMIC DNA]</scope>
    <source>
        <strain evidence="4">cv. Shuchazao</strain>
        <tissue evidence="3">Leaf</tissue>
    </source>
</reference>
<dbReference type="InterPro" id="IPR046959">
    <property type="entry name" value="PRK1-6/SRF4-like"/>
</dbReference>
<dbReference type="Gene3D" id="1.10.510.10">
    <property type="entry name" value="Transferase(Phosphotransferase) domain 1"/>
    <property type="match status" value="1"/>
</dbReference>
<comment type="caution">
    <text evidence="3">The sequence shown here is derived from an EMBL/GenBank/DDBJ whole genome shotgun (WGS) entry which is preliminary data.</text>
</comment>
<dbReference type="PROSITE" id="PS50011">
    <property type="entry name" value="PROTEIN_KINASE_DOM"/>
    <property type="match status" value="1"/>
</dbReference>
<dbReference type="InterPro" id="IPR000719">
    <property type="entry name" value="Prot_kinase_dom"/>
</dbReference>